<organism evidence="3 4">
    <name type="scientific">Govanella unica</name>
    <dbReference type="NCBI Taxonomy" id="2975056"/>
    <lineage>
        <taxon>Bacteria</taxon>
        <taxon>Pseudomonadati</taxon>
        <taxon>Pseudomonadota</taxon>
        <taxon>Alphaproteobacteria</taxon>
        <taxon>Emcibacterales</taxon>
        <taxon>Govanellaceae</taxon>
        <taxon>Govanella</taxon>
    </lineage>
</organism>
<evidence type="ECO:0000313" key="4">
    <source>
        <dbReference type="Proteomes" id="UP001141619"/>
    </source>
</evidence>
<dbReference type="PANTHER" id="PTHR24074">
    <property type="entry name" value="CO-CHAPERONE PROTEIN DJLA"/>
    <property type="match status" value="1"/>
</dbReference>
<reference evidence="3" key="2">
    <citation type="journal article" date="2023" name="Syst. Appl. Microbiol.">
        <title>Govania unica gen. nov., sp. nov., a rare biosphere bacterium that represents a novel family in the class Alphaproteobacteria.</title>
        <authorList>
            <person name="Vandamme P."/>
            <person name="Peeters C."/>
            <person name="Hettiarachchi A."/>
            <person name="Cnockaert M."/>
            <person name="Carlier A."/>
        </authorList>
    </citation>
    <scope>NUCLEOTIDE SEQUENCE</scope>
    <source>
        <strain evidence="3">LMG 31809</strain>
    </source>
</reference>
<feature type="domain" description="J" evidence="2">
    <location>
        <begin position="110"/>
        <end position="174"/>
    </location>
</feature>
<keyword evidence="4" id="KW-1185">Reference proteome</keyword>
<feature type="region of interest" description="Disordered" evidence="1">
    <location>
        <begin position="1"/>
        <end position="45"/>
    </location>
</feature>
<dbReference type="SMART" id="SM00271">
    <property type="entry name" value="DnaJ"/>
    <property type="match status" value="1"/>
</dbReference>
<dbReference type="InterPro" id="IPR001623">
    <property type="entry name" value="DnaJ_domain"/>
</dbReference>
<comment type="caution">
    <text evidence="3">The sequence shown here is derived from an EMBL/GenBank/DDBJ whole genome shotgun (WGS) entry which is preliminary data.</text>
</comment>
<dbReference type="Pfam" id="PF00226">
    <property type="entry name" value="DnaJ"/>
    <property type="match status" value="1"/>
</dbReference>
<dbReference type="InterPro" id="IPR050817">
    <property type="entry name" value="DjlA_DnaK_co-chaperone"/>
</dbReference>
<protein>
    <submittedName>
        <fullName evidence="3">J domain-containing protein</fullName>
    </submittedName>
</protein>
<dbReference type="EMBL" id="JANWOI010000004">
    <property type="protein sequence ID" value="MDA5194560.1"/>
    <property type="molecule type" value="Genomic_DNA"/>
</dbReference>
<sequence length="174" mass="19663">MSRSRSWGFPRWGGYGGETQAQKTRGCDHAGCTHPGAHPAPKSRSSDEKYWFCQTHAAEYNRSWNYFSGMSYDDMMRAAEAEARTAQSYKQTAAWSFAESGSLWTPEERRALGLLGLEEEASEDEIKSRYRQLAKQFHPDSNPGEAAADAAAKFHVIHQAYALLRRSDVHKRRA</sequence>
<dbReference type="AlphaFoldDB" id="A0A9X3TZF7"/>
<evidence type="ECO:0000256" key="1">
    <source>
        <dbReference type="SAM" id="MobiDB-lite"/>
    </source>
</evidence>
<dbReference type="Proteomes" id="UP001141619">
    <property type="component" value="Unassembled WGS sequence"/>
</dbReference>
<evidence type="ECO:0000259" key="2">
    <source>
        <dbReference type="PROSITE" id="PS50076"/>
    </source>
</evidence>
<reference evidence="3" key="1">
    <citation type="submission" date="2022-08" db="EMBL/GenBank/DDBJ databases">
        <authorList>
            <person name="Vandamme P."/>
            <person name="Hettiarachchi A."/>
            <person name="Peeters C."/>
            <person name="Cnockaert M."/>
            <person name="Carlier A."/>
        </authorList>
    </citation>
    <scope>NUCLEOTIDE SEQUENCE</scope>
    <source>
        <strain evidence="3">LMG 31809</strain>
    </source>
</reference>
<accession>A0A9X3TZF7</accession>
<evidence type="ECO:0000313" key="3">
    <source>
        <dbReference type="EMBL" id="MDA5194560.1"/>
    </source>
</evidence>
<dbReference type="CDD" id="cd06257">
    <property type="entry name" value="DnaJ"/>
    <property type="match status" value="1"/>
</dbReference>
<dbReference type="SUPFAM" id="SSF46565">
    <property type="entry name" value="Chaperone J-domain"/>
    <property type="match status" value="1"/>
</dbReference>
<dbReference type="InterPro" id="IPR036869">
    <property type="entry name" value="J_dom_sf"/>
</dbReference>
<dbReference type="RefSeq" id="WP_274944266.1">
    <property type="nucleotide sequence ID" value="NZ_JANWOI010000004.1"/>
</dbReference>
<dbReference type="Gene3D" id="1.10.287.110">
    <property type="entry name" value="DnaJ domain"/>
    <property type="match status" value="1"/>
</dbReference>
<gene>
    <name evidence="3" type="ORF">NYP16_11425</name>
</gene>
<proteinExistence type="predicted"/>
<name>A0A9X3TZF7_9PROT</name>
<dbReference type="PRINTS" id="PR00625">
    <property type="entry name" value="JDOMAIN"/>
</dbReference>
<dbReference type="PROSITE" id="PS50076">
    <property type="entry name" value="DNAJ_2"/>
    <property type="match status" value="1"/>
</dbReference>